<dbReference type="AlphaFoldDB" id="A0A2S6G625"/>
<dbReference type="Pfam" id="PF12804">
    <property type="entry name" value="NTP_transf_3"/>
    <property type="match status" value="1"/>
</dbReference>
<organism evidence="10 11">
    <name type="scientific">Marinobacter persicus</name>
    <dbReference type="NCBI Taxonomy" id="930118"/>
    <lineage>
        <taxon>Bacteria</taxon>
        <taxon>Pseudomonadati</taxon>
        <taxon>Pseudomonadota</taxon>
        <taxon>Gammaproteobacteria</taxon>
        <taxon>Pseudomonadales</taxon>
        <taxon>Marinobacteraceae</taxon>
        <taxon>Marinobacter</taxon>
    </lineage>
</organism>
<gene>
    <name evidence="10" type="ORF">B0H24_101441</name>
    <name evidence="9" type="ORF">BY455_12711</name>
</gene>
<dbReference type="OrthoDB" id="9788394at2"/>
<dbReference type="PANTHER" id="PTHR19136">
    <property type="entry name" value="MOLYBDENUM COFACTOR GUANYLYLTRANSFERASE"/>
    <property type="match status" value="1"/>
</dbReference>
<keyword evidence="4" id="KW-0547">Nucleotide-binding</keyword>
<evidence type="ECO:0000256" key="1">
    <source>
        <dbReference type="ARBA" id="ARBA00022490"/>
    </source>
</evidence>
<dbReference type="Proteomes" id="UP000239648">
    <property type="component" value="Unassembled WGS sequence"/>
</dbReference>
<dbReference type="CDD" id="cd02503">
    <property type="entry name" value="MobA"/>
    <property type="match status" value="1"/>
</dbReference>
<name>A0A2S6G625_9GAMM</name>
<evidence type="ECO:0000256" key="7">
    <source>
        <dbReference type="ARBA" id="ARBA00023150"/>
    </source>
</evidence>
<keyword evidence="7" id="KW-0501">Molybdenum cofactor biosynthesis</keyword>
<dbReference type="GO" id="GO:0006777">
    <property type="term" value="P:Mo-molybdopterin cofactor biosynthetic process"/>
    <property type="evidence" value="ECO:0007669"/>
    <property type="project" value="UniProtKB-KW"/>
</dbReference>
<dbReference type="GO" id="GO:0046872">
    <property type="term" value="F:metal ion binding"/>
    <property type="evidence" value="ECO:0007669"/>
    <property type="project" value="UniProtKB-KW"/>
</dbReference>
<reference evidence="10 11" key="2">
    <citation type="submission" date="2018-02" db="EMBL/GenBank/DDBJ databases">
        <title>Subsurface microbial communities from deep shales in Ohio and West Virginia, USA.</title>
        <authorList>
            <person name="Wrighton K."/>
        </authorList>
    </citation>
    <scope>NUCLEOTIDE SEQUENCE [LARGE SCALE GENOMIC DNA]</scope>
    <source>
        <strain evidence="10 11">UTICA-S1B9</strain>
    </source>
</reference>
<keyword evidence="6" id="KW-0342">GTP-binding</keyword>
<dbReference type="EMBL" id="PTIU01000014">
    <property type="protein sequence ID" value="PPK54448.1"/>
    <property type="molecule type" value="Genomic_DNA"/>
</dbReference>
<evidence type="ECO:0000313" key="10">
    <source>
        <dbReference type="EMBL" id="PPK54448.1"/>
    </source>
</evidence>
<dbReference type="RefSeq" id="WP_104416363.1">
    <property type="nucleotide sequence ID" value="NZ_PTIT01000027.1"/>
</dbReference>
<sequence>MTFSTIILAGGLSSRMGQDKALLTTGSLSLLHHMQALARSADSDDILVSRNAPGFIPDNFSGGGPLAGLEACLPHCRHLRVLVLAVDTPLLSTSTLQKLVSAAESHPVFGNNSPLPCVLHSNKLVSDYVRSLLMDPNQKAAMHRVLDFANARAIELKQNELFNANTPTDWQHCRQQLQIRNQHG</sequence>
<evidence type="ECO:0000256" key="6">
    <source>
        <dbReference type="ARBA" id="ARBA00023134"/>
    </source>
</evidence>
<comment type="caution">
    <text evidence="10">The sequence shown here is derived from an EMBL/GenBank/DDBJ whole genome shotgun (WGS) entry which is preliminary data.</text>
</comment>
<dbReference type="Gene3D" id="3.90.550.10">
    <property type="entry name" value="Spore Coat Polysaccharide Biosynthesis Protein SpsA, Chain A"/>
    <property type="match status" value="1"/>
</dbReference>
<dbReference type="InterPro" id="IPR025877">
    <property type="entry name" value="MobA-like_NTP_Trfase"/>
</dbReference>
<dbReference type="GO" id="GO:0005525">
    <property type="term" value="F:GTP binding"/>
    <property type="evidence" value="ECO:0007669"/>
    <property type="project" value="UniProtKB-KW"/>
</dbReference>
<evidence type="ECO:0000256" key="3">
    <source>
        <dbReference type="ARBA" id="ARBA00022723"/>
    </source>
</evidence>
<keyword evidence="5" id="KW-0460">Magnesium</keyword>
<feature type="domain" description="MobA-like NTP transferase" evidence="8">
    <location>
        <begin position="6"/>
        <end position="107"/>
    </location>
</feature>
<evidence type="ECO:0000256" key="5">
    <source>
        <dbReference type="ARBA" id="ARBA00022842"/>
    </source>
</evidence>
<dbReference type="PANTHER" id="PTHR19136:SF81">
    <property type="entry name" value="MOLYBDENUM COFACTOR GUANYLYLTRANSFERASE"/>
    <property type="match status" value="1"/>
</dbReference>
<evidence type="ECO:0000313" key="9">
    <source>
        <dbReference type="EMBL" id="PPK50366.1"/>
    </source>
</evidence>
<proteinExistence type="predicted"/>
<evidence type="ECO:0000313" key="11">
    <source>
        <dbReference type="Proteomes" id="UP000239446"/>
    </source>
</evidence>
<evidence type="ECO:0000256" key="4">
    <source>
        <dbReference type="ARBA" id="ARBA00022741"/>
    </source>
</evidence>
<evidence type="ECO:0000313" key="12">
    <source>
        <dbReference type="Proteomes" id="UP000239648"/>
    </source>
</evidence>
<dbReference type="InterPro" id="IPR029044">
    <property type="entry name" value="Nucleotide-diphossugar_trans"/>
</dbReference>
<dbReference type="InterPro" id="IPR013482">
    <property type="entry name" value="Molybde_CF_guanTrfase"/>
</dbReference>
<reference evidence="9 12" key="1">
    <citation type="submission" date="2018-02" db="EMBL/GenBank/DDBJ databases">
        <title>Deep subsurface shale carbon reservoir microbial communities from Ohio and West Virginia, USA.</title>
        <authorList>
            <person name="Wrighton K."/>
        </authorList>
    </citation>
    <scope>NUCLEOTIDE SEQUENCE [LARGE SCALE GENOMIC DNA]</scope>
    <source>
        <strain evidence="9 12">UTICA-S1B6</strain>
    </source>
</reference>
<keyword evidence="1" id="KW-0963">Cytoplasm</keyword>
<protein>
    <submittedName>
        <fullName evidence="10">Molybdopterin-guanine dinucleotide biosynthesis protein A</fullName>
    </submittedName>
</protein>
<keyword evidence="2" id="KW-0808">Transferase</keyword>
<evidence type="ECO:0000256" key="2">
    <source>
        <dbReference type="ARBA" id="ARBA00022679"/>
    </source>
</evidence>
<keyword evidence="3" id="KW-0479">Metal-binding</keyword>
<evidence type="ECO:0000259" key="8">
    <source>
        <dbReference type="Pfam" id="PF12804"/>
    </source>
</evidence>
<dbReference type="GO" id="GO:0016779">
    <property type="term" value="F:nucleotidyltransferase activity"/>
    <property type="evidence" value="ECO:0007669"/>
    <property type="project" value="TreeGrafter"/>
</dbReference>
<accession>A0A2S6G625</accession>
<dbReference type="Proteomes" id="UP000239446">
    <property type="component" value="Unassembled WGS sequence"/>
</dbReference>
<keyword evidence="12" id="KW-1185">Reference proteome</keyword>
<dbReference type="EMBL" id="PTIT01000027">
    <property type="protein sequence ID" value="PPK50366.1"/>
    <property type="molecule type" value="Genomic_DNA"/>
</dbReference>
<dbReference type="SUPFAM" id="SSF53448">
    <property type="entry name" value="Nucleotide-diphospho-sugar transferases"/>
    <property type="match status" value="1"/>
</dbReference>